<comment type="caution">
    <text evidence="3">The sequence shown here is derived from an EMBL/GenBank/DDBJ whole genome shotgun (WGS) entry which is preliminary data.</text>
</comment>
<keyword evidence="2" id="KW-0732">Signal</keyword>
<dbReference type="GO" id="GO:0006869">
    <property type="term" value="P:lipid transport"/>
    <property type="evidence" value="ECO:0007669"/>
    <property type="project" value="InterPro"/>
</dbReference>
<organism evidence="3">
    <name type="scientific">Medicago truncatula</name>
    <name type="common">Barrel medic</name>
    <name type="synonym">Medicago tribuloides</name>
    <dbReference type="NCBI Taxonomy" id="3880"/>
    <lineage>
        <taxon>Eukaryota</taxon>
        <taxon>Viridiplantae</taxon>
        <taxon>Streptophyta</taxon>
        <taxon>Embryophyta</taxon>
        <taxon>Tracheophyta</taxon>
        <taxon>Spermatophyta</taxon>
        <taxon>Magnoliopsida</taxon>
        <taxon>eudicotyledons</taxon>
        <taxon>Gunneridae</taxon>
        <taxon>Pentapetalae</taxon>
        <taxon>rosids</taxon>
        <taxon>fabids</taxon>
        <taxon>Fabales</taxon>
        <taxon>Fabaceae</taxon>
        <taxon>Papilionoideae</taxon>
        <taxon>50 kb inversion clade</taxon>
        <taxon>NPAAA clade</taxon>
        <taxon>Hologalegina</taxon>
        <taxon>IRL clade</taxon>
        <taxon>Trifolieae</taxon>
        <taxon>Medicago</taxon>
    </lineage>
</organism>
<dbReference type="EMBL" id="PSQE01000004">
    <property type="protein sequence ID" value="RHN59406.1"/>
    <property type="molecule type" value="Genomic_DNA"/>
</dbReference>
<comment type="similarity">
    <text evidence="1">Belongs to the plant LTP family.</text>
</comment>
<dbReference type="PANTHER" id="PTHR33076">
    <property type="entry name" value="NON-SPECIFIC LIPID-TRANSFER PROTEIN 2-RELATED"/>
    <property type="match status" value="1"/>
</dbReference>
<dbReference type="Proteomes" id="UP000265566">
    <property type="component" value="Chromosome 4"/>
</dbReference>
<dbReference type="Gene3D" id="1.10.110.10">
    <property type="entry name" value="Plant lipid-transfer and hydrophobic proteins"/>
    <property type="match status" value="1"/>
</dbReference>
<proteinExistence type="inferred from homology"/>
<gene>
    <name evidence="3" type="ORF">MtrunA17_Chr4g0012941</name>
</gene>
<evidence type="ECO:0000256" key="2">
    <source>
        <dbReference type="ARBA" id="ARBA00022729"/>
    </source>
</evidence>
<name>A0A396I1A6_MEDTR</name>
<reference evidence="3" key="1">
    <citation type="journal article" date="2018" name="Nat. Plants">
        <title>Whole-genome landscape of Medicago truncatula symbiotic genes.</title>
        <authorList>
            <person name="Pecrix Y."/>
            <person name="Gamas P."/>
            <person name="Carrere S."/>
        </authorList>
    </citation>
    <scope>NUCLEOTIDE SEQUENCE</scope>
    <source>
        <tissue evidence="3">Leaves</tissue>
    </source>
</reference>
<evidence type="ECO:0000256" key="1">
    <source>
        <dbReference type="ARBA" id="ARBA00009748"/>
    </source>
</evidence>
<sequence length="90" mass="10192">MKVACSISVATPHCCEAVKEVDDDAKDYDDRLETCDCLRDMALSFKKDFNVENGAALFALCGIQTPYQISRDINCTKIIERDEDDYDEDE</sequence>
<evidence type="ECO:0000313" key="3">
    <source>
        <dbReference type="EMBL" id="RHN59406.1"/>
    </source>
</evidence>
<dbReference type="Gramene" id="rna21432">
    <property type="protein sequence ID" value="RHN59406.1"/>
    <property type="gene ID" value="gene21432"/>
</dbReference>
<protein>
    <submittedName>
        <fullName evidence="3">Putative plant lipid transfer protein/Par allergen</fullName>
    </submittedName>
</protein>
<accession>A0A396I1A6</accession>
<dbReference type="GO" id="GO:0008289">
    <property type="term" value="F:lipid binding"/>
    <property type="evidence" value="ECO:0007669"/>
    <property type="project" value="InterPro"/>
</dbReference>
<dbReference type="PRINTS" id="PR00382">
    <property type="entry name" value="LIPIDTRNSFER"/>
</dbReference>
<dbReference type="InterPro" id="IPR036312">
    <property type="entry name" value="Bifun_inhib/LTP/seed_sf"/>
</dbReference>
<dbReference type="SUPFAM" id="SSF47699">
    <property type="entry name" value="Bifunctional inhibitor/lipid-transfer protein/seed storage 2S albumin"/>
    <property type="match status" value="1"/>
</dbReference>
<dbReference type="InterPro" id="IPR000528">
    <property type="entry name" value="Plant_nsLTP"/>
</dbReference>
<dbReference type="AlphaFoldDB" id="A0A396I1A6"/>